<organism evidence="3 4">
    <name type="scientific">Python bivittatus</name>
    <name type="common">Burmese python</name>
    <name type="synonym">Python molurus bivittatus</name>
    <dbReference type="NCBI Taxonomy" id="176946"/>
    <lineage>
        <taxon>Eukaryota</taxon>
        <taxon>Metazoa</taxon>
        <taxon>Chordata</taxon>
        <taxon>Craniata</taxon>
        <taxon>Vertebrata</taxon>
        <taxon>Euteleostomi</taxon>
        <taxon>Lepidosauria</taxon>
        <taxon>Squamata</taxon>
        <taxon>Bifurcata</taxon>
        <taxon>Unidentata</taxon>
        <taxon>Episquamata</taxon>
        <taxon>Toxicofera</taxon>
        <taxon>Serpentes</taxon>
        <taxon>Henophidia</taxon>
        <taxon>Pythonidae</taxon>
        <taxon>Python</taxon>
    </lineage>
</organism>
<reference evidence="4" key="1">
    <citation type="submission" date="2025-08" db="UniProtKB">
        <authorList>
            <consortium name="RefSeq"/>
        </authorList>
    </citation>
    <scope>IDENTIFICATION</scope>
    <source>
        <tissue evidence="4">Liver</tissue>
    </source>
</reference>
<keyword evidence="1" id="KW-0812">Transmembrane</keyword>
<evidence type="ECO:0000259" key="2">
    <source>
        <dbReference type="PROSITE" id="PS50835"/>
    </source>
</evidence>
<dbReference type="PROSITE" id="PS50835">
    <property type="entry name" value="IG_LIKE"/>
    <property type="match status" value="1"/>
</dbReference>
<dbReference type="GeneID" id="103060375"/>
<keyword evidence="1" id="KW-1133">Transmembrane helix</keyword>
<protein>
    <submittedName>
        <fullName evidence="4">Protein HIDE1 isoform X2</fullName>
    </submittedName>
</protein>
<dbReference type="KEGG" id="pbi:103060375"/>
<dbReference type="InterPro" id="IPR041066">
    <property type="entry name" value="C19orf38_Ig"/>
</dbReference>
<dbReference type="PANTHER" id="PTHR36859">
    <property type="entry name" value="PROTEIN HIDE1"/>
    <property type="match status" value="1"/>
</dbReference>
<accession>A0A9F2WAD4</accession>
<dbReference type="Gene3D" id="2.60.40.10">
    <property type="entry name" value="Immunoglobulins"/>
    <property type="match status" value="1"/>
</dbReference>
<dbReference type="PANTHER" id="PTHR36859:SF1">
    <property type="entry name" value="PROTEIN HIDE1"/>
    <property type="match status" value="1"/>
</dbReference>
<dbReference type="CTD" id="113417243"/>
<dbReference type="InterPro" id="IPR040438">
    <property type="entry name" value="HIDE1"/>
</dbReference>
<name>A0A9F2WAD4_PYTBI</name>
<dbReference type="InterPro" id="IPR007110">
    <property type="entry name" value="Ig-like_dom"/>
</dbReference>
<evidence type="ECO:0000313" key="4">
    <source>
        <dbReference type="RefSeq" id="XP_007430089.2"/>
    </source>
</evidence>
<evidence type="ECO:0000313" key="3">
    <source>
        <dbReference type="Proteomes" id="UP000695026"/>
    </source>
</evidence>
<feature type="transmembrane region" description="Helical" evidence="1">
    <location>
        <begin position="201"/>
        <end position="224"/>
    </location>
</feature>
<dbReference type="Proteomes" id="UP000695026">
    <property type="component" value="Unplaced"/>
</dbReference>
<dbReference type="InterPro" id="IPR013783">
    <property type="entry name" value="Ig-like_fold"/>
</dbReference>
<sequence length="264" mass="29032">MAKLIRQACSPFCYSNLAKLCCKLMVIPMSVCKNKMFHSNVELKVLFLLTGCVASFSRFPSPLIFLDVLSDNVTEGDSLKIACIAPRKYVDAWFFLFKENKSKALKSLPAAESQHTVTFLLENVTTGDGGRYRCQYGLYNGSQLQESEFSHVLEITVKAPACLTACLPDCLPACLNLFATSSPSDPPKYDSKGAASVLPTALSVTGVLLLVLILFAAVGTTGYLKRRRKKKRELNSCWAEASYPTTETSFDSTMFTVSEQVVLK</sequence>
<gene>
    <name evidence="4" type="primary">CUNH19orf38</name>
</gene>
<dbReference type="InterPro" id="IPR036179">
    <property type="entry name" value="Ig-like_dom_sf"/>
</dbReference>
<dbReference type="RefSeq" id="XP_007430089.2">
    <property type="nucleotide sequence ID" value="XM_007430027.2"/>
</dbReference>
<dbReference type="SUPFAM" id="SSF48726">
    <property type="entry name" value="Immunoglobulin"/>
    <property type="match status" value="1"/>
</dbReference>
<dbReference type="Pfam" id="PF17737">
    <property type="entry name" value="Ig_C19orf38"/>
    <property type="match status" value="1"/>
</dbReference>
<keyword evidence="1" id="KW-0472">Membrane</keyword>
<proteinExistence type="predicted"/>
<keyword evidence="3" id="KW-1185">Reference proteome</keyword>
<dbReference type="AlphaFoldDB" id="A0A9F2WAD4"/>
<feature type="domain" description="Ig-like" evidence="2">
    <location>
        <begin position="62"/>
        <end position="150"/>
    </location>
</feature>
<evidence type="ECO:0000256" key="1">
    <source>
        <dbReference type="SAM" id="Phobius"/>
    </source>
</evidence>